<dbReference type="EMBL" id="LQXD01000083">
    <property type="protein sequence ID" value="OIJ19113.1"/>
    <property type="molecule type" value="Genomic_DNA"/>
</dbReference>
<evidence type="ECO:0000313" key="4">
    <source>
        <dbReference type="Proteomes" id="UP000180175"/>
    </source>
</evidence>
<proteinExistence type="predicted"/>
<evidence type="ECO:0000313" key="3">
    <source>
        <dbReference type="EMBL" id="QOY38313.1"/>
    </source>
</evidence>
<dbReference type="EMBL" id="CP063356">
    <property type="protein sequence ID" value="QOY38313.1"/>
    <property type="molecule type" value="Genomic_DNA"/>
</dbReference>
<keyword evidence="4" id="KW-1185">Reference proteome</keyword>
<evidence type="ECO:0000313" key="2">
    <source>
        <dbReference type="EMBL" id="OIJ19113.1"/>
    </source>
</evidence>
<accession>A0A1S2M3U1</accession>
<protein>
    <submittedName>
        <fullName evidence="2">Uncharacterized protein</fullName>
    </submittedName>
</protein>
<dbReference type="Proteomes" id="UP000180175">
    <property type="component" value="Chromosome"/>
</dbReference>
<feature type="transmembrane region" description="Helical" evidence="1">
    <location>
        <begin position="119"/>
        <end position="145"/>
    </location>
</feature>
<sequence>MKKKLIISVIVGIGAIAFYSFLLDIAFLRKAVSSWYMEDSKGMQMLLVSKGSTAHLLSLFLVMLESFISPLHGLFMFQVVKDLYGLFVGSLYFGGGIVLIGLPFYLISKRFVIVKLGPVLLFILFSISWFLLPVPTVVLFTAYIVKSQSKHFSYY</sequence>
<evidence type="ECO:0000256" key="1">
    <source>
        <dbReference type="SAM" id="Phobius"/>
    </source>
</evidence>
<feature type="transmembrane region" description="Helical" evidence="1">
    <location>
        <begin position="6"/>
        <end position="27"/>
    </location>
</feature>
<dbReference type="KEGG" id="aia:AWH56_012715"/>
<keyword evidence="1" id="KW-0472">Membrane</keyword>
<organism evidence="2 4">
    <name type="scientific">Anaerobacillus isosaccharinicus</name>
    <dbReference type="NCBI Taxonomy" id="1532552"/>
    <lineage>
        <taxon>Bacteria</taxon>
        <taxon>Bacillati</taxon>
        <taxon>Bacillota</taxon>
        <taxon>Bacilli</taxon>
        <taxon>Bacillales</taxon>
        <taxon>Bacillaceae</taxon>
        <taxon>Anaerobacillus</taxon>
    </lineage>
</organism>
<reference evidence="3 4" key="3">
    <citation type="journal article" date="2019" name="Int. J. Syst. Evol. Microbiol.">
        <title>Anaerobacillus isosaccharinicus sp. nov., an alkaliphilic bacterium which degrades isosaccharinic acid.</title>
        <authorList>
            <person name="Bassil N.M."/>
            <person name="Lloyd J.R."/>
        </authorList>
    </citation>
    <scope>NUCLEOTIDE SEQUENCE [LARGE SCALE GENOMIC DNA]</scope>
    <source>
        <strain evidence="3 4">NB2006</strain>
    </source>
</reference>
<dbReference type="OrthoDB" id="9881727at2"/>
<reference evidence="2 4" key="1">
    <citation type="submission" date="2016-10" db="EMBL/GenBank/DDBJ databases">
        <title>Draft genome sequences of four alkaliphilic bacteria belonging to the Anaerobacillus genus.</title>
        <authorList>
            <person name="Bassil N.M."/>
            <person name="Lloyd J.R."/>
        </authorList>
    </citation>
    <scope>NUCLEOTIDE SEQUENCE [LARGE SCALE GENOMIC DNA]</scope>
    <source>
        <strain evidence="2 4">NB2006</strain>
    </source>
</reference>
<reference evidence="3" key="4">
    <citation type="submission" date="2020-10" db="EMBL/GenBank/DDBJ databases">
        <authorList>
            <person name="Bassil N.M."/>
            <person name="Lloyd J.R."/>
        </authorList>
    </citation>
    <scope>NUCLEOTIDE SEQUENCE</scope>
    <source>
        <strain evidence="3">NB2006</strain>
    </source>
</reference>
<keyword evidence="1" id="KW-0812">Transmembrane</keyword>
<dbReference type="RefSeq" id="WP_071317007.1">
    <property type="nucleotide sequence ID" value="NZ_CP063356.2"/>
</dbReference>
<feature type="transmembrane region" description="Helical" evidence="1">
    <location>
        <begin position="84"/>
        <end position="107"/>
    </location>
</feature>
<dbReference type="AlphaFoldDB" id="A0A1S2M3U1"/>
<gene>
    <name evidence="3" type="ORF">AWH56_012715</name>
    <name evidence="2" type="ORF">AWH56_09960</name>
</gene>
<name>A0A1S2M3U1_9BACI</name>
<keyword evidence="1" id="KW-1133">Transmembrane helix</keyword>
<reference evidence="3 4" key="2">
    <citation type="journal article" date="2017" name="Genome Announc.">
        <title>Draft Genome Sequences of Four Alkaliphilic Bacteria Belonging to the Anaerobacillus Genus.</title>
        <authorList>
            <person name="Bassil N.M."/>
            <person name="Lloyd J.R."/>
        </authorList>
    </citation>
    <scope>NUCLEOTIDE SEQUENCE [LARGE SCALE GENOMIC DNA]</scope>
    <source>
        <strain evidence="3 4">NB2006</strain>
    </source>
</reference>